<accession>X1P3G5</accession>
<dbReference type="GO" id="GO:0006139">
    <property type="term" value="P:nucleobase-containing compound metabolic process"/>
    <property type="evidence" value="ECO:0007669"/>
    <property type="project" value="InterPro"/>
</dbReference>
<dbReference type="Gene3D" id="3.40.50.300">
    <property type="entry name" value="P-loop containing nucleotide triphosphate hydrolases"/>
    <property type="match status" value="1"/>
</dbReference>
<keyword evidence="3" id="KW-0547">Nucleotide-binding</keyword>
<dbReference type="GO" id="GO:0005524">
    <property type="term" value="F:ATP binding"/>
    <property type="evidence" value="ECO:0007669"/>
    <property type="project" value="UniProtKB-KW"/>
</dbReference>
<comment type="caution">
    <text evidence="9">The sequence shown here is derived from an EMBL/GenBank/DDBJ whole genome shotgun (WGS) entry which is preliminary data.</text>
</comment>
<dbReference type="EMBL" id="BARV01034815">
    <property type="protein sequence ID" value="GAI50872.1"/>
    <property type="molecule type" value="Genomic_DNA"/>
</dbReference>
<organism evidence="9">
    <name type="scientific">marine sediment metagenome</name>
    <dbReference type="NCBI Taxonomy" id="412755"/>
    <lineage>
        <taxon>unclassified sequences</taxon>
        <taxon>metagenomes</taxon>
        <taxon>ecological metagenomes</taxon>
    </lineage>
</organism>
<dbReference type="EC" id="2.7.4.25" evidence="1"/>
<evidence type="ECO:0000256" key="5">
    <source>
        <dbReference type="ARBA" id="ARBA00022840"/>
    </source>
</evidence>
<proteinExistence type="predicted"/>
<evidence type="ECO:0000256" key="4">
    <source>
        <dbReference type="ARBA" id="ARBA00022777"/>
    </source>
</evidence>
<evidence type="ECO:0000313" key="9">
    <source>
        <dbReference type="EMBL" id="GAI50872.1"/>
    </source>
</evidence>
<name>X1P3G5_9ZZZZ</name>
<dbReference type="GO" id="GO:0036431">
    <property type="term" value="F:dCMP kinase activity"/>
    <property type="evidence" value="ECO:0007669"/>
    <property type="project" value="InterPro"/>
</dbReference>
<sequence>MRDELVKMQRKLAKKAKGAVLEGRDIGTVVFPEAKYKFYLDARPNQRIKRRFKELRQMGQKVKVEGIAEDIEKRDKSDMTREVAPLARARDAVYIDTTELGINDVVEQISSVIGKSKCSI</sequence>
<keyword evidence="5" id="KW-0067">ATP-binding</keyword>
<dbReference type="InterPro" id="IPR011994">
    <property type="entry name" value="Cytidylate_kinase_dom"/>
</dbReference>
<dbReference type="AlphaFoldDB" id="X1P3G5"/>
<comment type="catalytic activity">
    <reaction evidence="6">
        <text>dCMP + ATP = dCDP + ADP</text>
        <dbReference type="Rhea" id="RHEA:25094"/>
        <dbReference type="ChEBI" id="CHEBI:30616"/>
        <dbReference type="ChEBI" id="CHEBI:57566"/>
        <dbReference type="ChEBI" id="CHEBI:58593"/>
        <dbReference type="ChEBI" id="CHEBI:456216"/>
        <dbReference type="EC" id="2.7.4.25"/>
    </reaction>
</comment>
<dbReference type="InterPro" id="IPR027417">
    <property type="entry name" value="P-loop_NTPase"/>
</dbReference>
<reference evidence="9" key="1">
    <citation type="journal article" date="2014" name="Front. Microbiol.">
        <title>High frequency of phylogenetically diverse reductive dehalogenase-homologous genes in deep subseafloor sedimentary metagenomes.</title>
        <authorList>
            <person name="Kawai M."/>
            <person name="Futagami T."/>
            <person name="Toyoda A."/>
            <person name="Takaki Y."/>
            <person name="Nishi S."/>
            <person name="Hori S."/>
            <person name="Arai W."/>
            <person name="Tsubouchi T."/>
            <person name="Morono Y."/>
            <person name="Uchiyama I."/>
            <person name="Ito T."/>
            <person name="Fujiyama A."/>
            <person name="Inagaki F."/>
            <person name="Takami H."/>
        </authorList>
    </citation>
    <scope>NUCLEOTIDE SEQUENCE</scope>
    <source>
        <strain evidence="9">Expedition CK06-06</strain>
    </source>
</reference>
<keyword evidence="2" id="KW-0808">Transferase</keyword>
<evidence type="ECO:0000256" key="1">
    <source>
        <dbReference type="ARBA" id="ARBA00012906"/>
    </source>
</evidence>
<dbReference type="CDD" id="cd02020">
    <property type="entry name" value="CMPK"/>
    <property type="match status" value="1"/>
</dbReference>
<evidence type="ECO:0000256" key="7">
    <source>
        <dbReference type="ARBA" id="ARBA00048478"/>
    </source>
</evidence>
<keyword evidence="4" id="KW-0418">Kinase</keyword>
<protein>
    <recommendedName>
        <fullName evidence="1">(d)CMP kinase</fullName>
        <ecNumber evidence="1">2.7.4.25</ecNumber>
    </recommendedName>
</protein>
<dbReference type="Pfam" id="PF02224">
    <property type="entry name" value="Cytidylate_kin"/>
    <property type="match status" value="1"/>
</dbReference>
<evidence type="ECO:0000256" key="3">
    <source>
        <dbReference type="ARBA" id="ARBA00022741"/>
    </source>
</evidence>
<dbReference type="SUPFAM" id="SSF52540">
    <property type="entry name" value="P-loop containing nucleoside triphosphate hydrolases"/>
    <property type="match status" value="1"/>
</dbReference>
<evidence type="ECO:0000256" key="6">
    <source>
        <dbReference type="ARBA" id="ARBA00047615"/>
    </source>
</evidence>
<feature type="domain" description="Cytidylate kinase" evidence="8">
    <location>
        <begin position="1"/>
        <end position="113"/>
    </location>
</feature>
<gene>
    <name evidence="9" type="ORF">S06H3_54438</name>
</gene>
<evidence type="ECO:0000259" key="8">
    <source>
        <dbReference type="Pfam" id="PF02224"/>
    </source>
</evidence>
<evidence type="ECO:0000256" key="2">
    <source>
        <dbReference type="ARBA" id="ARBA00022679"/>
    </source>
</evidence>
<comment type="catalytic activity">
    <reaction evidence="7">
        <text>CMP + ATP = CDP + ADP</text>
        <dbReference type="Rhea" id="RHEA:11600"/>
        <dbReference type="ChEBI" id="CHEBI:30616"/>
        <dbReference type="ChEBI" id="CHEBI:58069"/>
        <dbReference type="ChEBI" id="CHEBI:60377"/>
        <dbReference type="ChEBI" id="CHEBI:456216"/>
        <dbReference type="EC" id="2.7.4.25"/>
    </reaction>
</comment>